<dbReference type="RefSeq" id="WP_344810524.1">
    <property type="nucleotide sequence ID" value="NZ_BAAAYX010000002.1"/>
</dbReference>
<feature type="signal peptide" evidence="6">
    <location>
        <begin position="1"/>
        <end position="34"/>
    </location>
</feature>
<feature type="domain" description="Subtilisin-like protease fibronectin type-III" evidence="9">
    <location>
        <begin position="712"/>
        <end position="804"/>
    </location>
</feature>
<name>A0ABP7CP14_9ACTN</name>
<dbReference type="InterPro" id="IPR034197">
    <property type="entry name" value="Peptidases_S8_3"/>
</dbReference>
<keyword evidence="6" id="KW-0732">Signal</keyword>
<keyword evidence="2 4" id="KW-0378">Hydrolase</keyword>
<comment type="similarity">
    <text evidence="4">Belongs to the peptidase S8 family.</text>
</comment>
<dbReference type="Gene3D" id="3.50.30.30">
    <property type="match status" value="1"/>
</dbReference>
<feature type="compositionally biased region" description="Low complexity" evidence="5">
    <location>
        <begin position="209"/>
        <end position="228"/>
    </location>
</feature>
<dbReference type="InterPro" id="IPR000209">
    <property type="entry name" value="Peptidase_S8/S53_dom"/>
</dbReference>
<reference evidence="11" key="1">
    <citation type="journal article" date="2019" name="Int. J. Syst. Evol. Microbiol.">
        <title>The Global Catalogue of Microorganisms (GCM) 10K type strain sequencing project: providing services to taxonomists for standard genome sequencing and annotation.</title>
        <authorList>
            <consortium name="The Broad Institute Genomics Platform"/>
            <consortium name="The Broad Institute Genome Sequencing Center for Infectious Disease"/>
            <person name="Wu L."/>
            <person name="Ma J."/>
        </authorList>
    </citation>
    <scope>NUCLEOTIDE SEQUENCE [LARGE SCALE GENOMIC DNA]</scope>
    <source>
        <strain evidence="11">JCM 16548</strain>
    </source>
</reference>
<dbReference type="CDD" id="cd04852">
    <property type="entry name" value="Peptidases_S8_3"/>
    <property type="match status" value="1"/>
</dbReference>
<feature type="active site" description="Charge relay system" evidence="4">
    <location>
        <position position="289"/>
    </location>
</feature>
<evidence type="ECO:0000256" key="2">
    <source>
        <dbReference type="ARBA" id="ARBA00022801"/>
    </source>
</evidence>
<dbReference type="PROSITE" id="PS00138">
    <property type="entry name" value="SUBTILASE_SER"/>
    <property type="match status" value="1"/>
</dbReference>
<evidence type="ECO:0000256" key="4">
    <source>
        <dbReference type="PROSITE-ProRule" id="PRU01240"/>
    </source>
</evidence>
<evidence type="ECO:0000313" key="11">
    <source>
        <dbReference type="Proteomes" id="UP001500051"/>
    </source>
</evidence>
<dbReference type="InterPro" id="IPR045051">
    <property type="entry name" value="SBT"/>
</dbReference>
<dbReference type="Pfam" id="PF00082">
    <property type="entry name" value="Peptidase_S8"/>
    <property type="match status" value="1"/>
</dbReference>
<gene>
    <name evidence="10" type="ORF">GCM10022204_03330</name>
</gene>
<protein>
    <recommendedName>
        <fullName evidence="12">PA domain-containing protein</fullName>
    </recommendedName>
</protein>
<evidence type="ECO:0000259" key="9">
    <source>
        <dbReference type="Pfam" id="PF17766"/>
    </source>
</evidence>
<dbReference type="Gene3D" id="2.60.40.2310">
    <property type="match status" value="1"/>
</dbReference>
<feature type="domain" description="PA" evidence="8">
    <location>
        <begin position="455"/>
        <end position="530"/>
    </location>
</feature>
<proteinExistence type="inferred from homology"/>
<organism evidence="10 11">
    <name type="scientific">Microlunatus aurantiacus</name>
    <dbReference type="NCBI Taxonomy" id="446786"/>
    <lineage>
        <taxon>Bacteria</taxon>
        <taxon>Bacillati</taxon>
        <taxon>Actinomycetota</taxon>
        <taxon>Actinomycetes</taxon>
        <taxon>Propionibacteriales</taxon>
        <taxon>Propionibacteriaceae</taxon>
        <taxon>Microlunatus</taxon>
    </lineage>
</organism>
<accession>A0ABP7CP14</accession>
<keyword evidence="11" id="KW-1185">Reference proteome</keyword>
<dbReference type="SUPFAM" id="SSF52743">
    <property type="entry name" value="Subtilisin-like"/>
    <property type="match status" value="1"/>
</dbReference>
<dbReference type="InterPro" id="IPR036852">
    <property type="entry name" value="Peptidase_S8/S53_dom_sf"/>
</dbReference>
<feature type="region of interest" description="Disordered" evidence="5">
    <location>
        <begin position="206"/>
        <end position="233"/>
    </location>
</feature>
<dbReference type="InterPro" id="IPR015500">
    <property type="entry name" value="Peptidase_S8_subtilisin-rel"/>
</dbReference>
<sequence>MSSATPARCRRSAIALACFLSVVLAFGVSPVASADPSGTPEVPVPSSASREGDYIVTLADAPIAAYDGDVTGYDATQPAAGEDVDLDSADARRYRSYLRQRQDTVAARVGSTPDERYEVGLAAFTAEITGQQAATLARTRGVLSVRENTLRRVPDERKSVDYLGLSGPGGVWSELGGVDRAGRGVVVGVIDSGIWPESASFAGEPLAAPSRRYGSSRTSSTPTRSGDTVTMRKSDGGSFTGTCQAGEEFTVADCSTKLVGARYFGDTWLARVPADQRADFVSPRDGEGHGSHTASIAAGNHGVRAVVDDRDFGRISGVAPAARIAAYKVLWQAKDATRSGAYDSDILAAIDAAISDGVDVINFSITAADDPTSPVQLAFLAAASAGIFVSASAGNNGPGASTVQSSSPWVTTVGAHSLAPSYGTVTLGDGQRYAGISTSVDDEVGPAPLVNGTAVVADGQTGAAATVCAPGSLDPAEVAGTIVVCARGVVDRVVKSAEVERAGGVGMVLVNLTANTLDADLHSVPTVHLDPPASALVTAYAATPGATATLTEGNQTDTELAYPQIASFSARGPSLGTGGDTLKPDLVAPGVSILGAVAPPSGDGRDFGFLSGTSEAAPQVAGLAALWLGAGQRPTWSPMKIKSALMTTAADLVDGSGRRSTDPYAQGAGRVVPERMLDPGLVYPARDTDWLGYLEGLGLDTGTGVEAIDLSDYNAPSIAIGRLVGTQTVTRRVTAVTPGRYRVRANVPGVDVAVTPSVLDFSHAGQTRTFRVTFTTRTADVGRAATGFLTWRSKRGGVRIPLAVTPRALEAPARVTGSGPQGAARFAVTSGTTGDFVPTATGLATGAPRPYTLAAGSNVQFAVTVPDGARVAQFTSRTASTGANLDLYVYQVVNGSAVLVGQSVSGAADETVLLRRPAAGTYVGLVDDVRDAARTTTTPLVFRAGLVVPGAGVGNFAVTPERVAARAGRPFELTVQWSGLEASTPYVGWIEYPGGQGTVVTVN</sequence>
<feature type="active site" description="Charge relay system" evidence="4">
    <location>
        <position position="614"/>
    </location>
</feature>
<dbReference type="Gene3D" id="3.40.50.200">
    <property type="entry name" value="Peptidase S8/S53 domain"/>
    <property type="match status" value="1"/>
</dbReference>
<feature type="domain" description="Peptidase S8/S53" evidence="7">
    <location>
        <begin position="182"/>
        <end position="658"/>
    </location>
</feature>
<evidence type="ECO:0000256" key="5">
    <source>
        <dbReference type="SAM" id="MobiDB-lite"/>
    </source>
</evidence>
<dbReference type="PANTHER" id="PTHR10795">
    <property type="entry name" value="PROPROTEIN CONVERTASE SUBTILISIN/KEXIN"/>
    <property type="match status" value="1"/>
</dbReference>
<dbReference type="Pfam" id="PF02225">
    <property type="entry name" value="PA"/>
    <property type="match status" value="1"/>
</dbReference>
<comment type="caution">
    <text evidence="10">The sequence shown here is derived from an EMBL/GenBank/DDBJ whole genome shotgun (WGS) entry which is preliminary data.</text>
</comment>
<dbReference type="EMBL" id="BAAAYX010000002">
    <property type="protein sequence ID" value="GAA3691471.1"/>
    <property type="molecule type" value="Genomic_DNA"/>
</dbReference>
<keyword evidence="1 4" id="KW-0645">Protease</keyword>
<evidence type="ECO:0000313" key="10">
    <source>
        <dbReference type="EMBL" id="GAA3691471.1"/>
    </source>
</evidence>
<dbReference type="Pfam" id="PF17766">
    <property type="entry name" value="fn3_6"/>
    <property type="match status" value="1"/>
</dbReference>
<dbReference type="CDD" id="cd02120">
    <property type="entry name" value="PA_subtilisin_like"/>
    <property type="match status" value="1"/>
</dbReference>
<evidence type="ECO:0000256" key="1">
    <source>
        <dbReference type="ARBA" id="ARBA00022670"/>
    </source>
</evidence>
<feature type="chain" id="PRO_5045313787" description="PA domain-containing protein" evidence="6">
    <location>
        <begin position="35"/>
        <end position="1003"/>
    </location>
</feature>
<dbReference type="PRINTS" id="PR00723">
    <property type="entry name" value="SUBTILISIN"/>
</dbReference>
<dbReference type="Proteomes" id="UP001500051">
    <property type="component" value="Unassembled WGS sequence"/>
</dbReference>
<dbReference type="InterPro" id="IPR003137">
    <property type="entry name" value="PA_domain"/>
</dbReference>
<keyword evidence="3 4" id="KW-0720">Serine protease</keyword>
<dbReference type="InterPro" id="IPR023828">
    <property type="entry name" value="Peptidase_S8_Ser-AS"/>
</dbReference>
<evidence type="ECO:0008006" key="12">
    <source>
        <dbReference type="Google" id="ProtNLM"/>
    </source>
</evidence>
<evidence type="ECO:0000259" key="8">
    <source>
        <dbReference type="Pfam" id="PF02225"/>
    </source>
</evidence>
<evidence type="ECO:0000256" key="3">
    <source>
        <dbReference type="ARBA" id="ARBA00022825"/>
    </source>
</evidence>
<evidence type="ECO:0000256" key="6">
    <source>
        <dbReference type="SAM" id="SignalP"/>
    </source>
</evidence>
<feature type="active site" description="Charge relay system" evidence="4">
    <location>
        <position position="191"/>
    </location>
</feature>
<dbReference type="PROSITE" id="PS51892">
    <property type="entry name" value="SUBTILASE"/>
    <property type="match status" value="1"/>
</dbReference>
<dbReference type="InterPro" id="IPR041469">
    <property type="entry name" value="Subtilisin-like_FN3"/>
</dbReference>
<evidence type="ECO:0000259" key="7">
    <source>
        <dbReference type="Pfam" id="PF00082"/>
    </source>
</evidence>